<comment type="caution">
    <text evidence="3">The sequence shown here is derived from an EMBL/GenBank/DDBJ whole genome shotgun (WGS) entry which is preliminary data.</text>
</comment>
<dbReference type="PANTHER" id="PTHR45128:SF1">
    <property type="entry name" value="S-ADENOSYLMETHIONINE-DEPENDENT METHYLTRANSFERASE RV2258C"/>
    <property type="match status" value="1"/>
</dbReference>
<reference evidence="3" key="1">
    <citation type="journal article" date="2014" name="Int. J. Syst. Evol. Microbiol.">
        <title>Complete genome sequence of Corynebacterium casei LMG S-19264T (=DSM 44701T), isolated from a smear-ripened cheese.</title>
        <authorList>
            <consortium name="US DOE Joint Genome Institute (JGI-PGF)"/>
            <person name="Walter F."/>
            <person name="Albersmeier A."/>
            <person name="Kalinowski J."/>
            <person name="Ruckert C."/>
        </authorList>
    </citation>
    <scope>NUCLEOTIDE SEQUENCE</scope>
    <source>
        <strain evidence="3">KCTC 42651</strain>
    </source>
</reference>
<evidence type="ECO:0000259" key="2">
    <source>
        <dbReference type="Pfam" id="PF21320"/>
    </source>
</evidence>
<dbReference type="SUPFAM" id="SSF53335">
    <property type="entry name" value="S-adenosyl-L-methionine-dependent methyltransferases"/>
    <property type="match status" value="1"/>
</dbReference>
<dbReference type="Pfam" id="PF13847">
    <property type="entry name" value="Methyltransf_31"/>
    <property type="match status" value="1"/>
</dbReference>
<evidence type="ECO:0000313" key="4">
    <source>
        <dbReference type="Proteomes" id="UP000630353"/>
    </source>
</evidence>
<protein>
    <submittedName>
        <fullName evidence="3">Transcriptional regulator</fullName>
    </submittedName>
</protein>
<reference evidence="3" key="2">
    <citation type="submission" date="2020-09" db="EMBL/GenBank/DDBJ databases">
        <authorList>
            <person name="Sun Q."/>
            <person name="Kim S."/>
        </authorList>
    </citation>
    <scope>NUCLEOTIDE SEQUENCE</scope>
    <source>
        <strain evidence="3">KCTC 42651</strain>
    </source>
</reference>
<dbReference type="SUPFAM" id="SSF46785">
    <property type="entry name" value="Winged helix' DNA-binding domain"/>
    <property type="match status" value="1"/>
</dbReference>
<dbReference type="InterPro" id="IPR036390">
    <property type="entry name" value="WH_DNA-bd_sf"/>
</dbReference>
<dbReference type="RefSeq" id="WP_189987862.1">
    <property type="nucleotide sequence ID" value="NZ_BMZS01000002.1"/>
</dbReference>
<dbReference type="Proteomes" id="UP000630353">
    <property type="component" value="Unassembled WGS sequence"/>
</dbReference>
<dbReference type="InterPro" id="IPR025714">
    <property type="entry name" value="Methyltranfer_dom"/>
</dbReference>
<keyword evidence="4" id="KW-1185">Reference proteome</keyword>
<sequence length="361" mass="38608">MTVMMKSAPFDQGAAEAFAERIGGTIDSGAVAFMLSVGHRLGLFDTLAGMAPATSGEIAARAGLAERYVREWLAVMVTARIVEYDPAGRRYVLPPEHAACLTRGAPLGNLAVYGQHVAIMGAVQDRVLACFETGEGMAYDDYPCFHQIMAEDSGQTVAAPLFDFVLPLADGVTDALAAGIDVLDAGCGRGEALRAMAARFPASRFVGYDLCPDAIGFARDAARADGLANIRFERRDLTGYDERERFDLVTSFDAVHDQKDPEALIRGLHGALRPGGVYLMQDIGGSARLENNLDFPMASLLYAISCVHCTPISLGQGGAGLGTMWGWETAEAMLRGAGFASVERHVLPHDPMNVWFVSRKA</sequence>
<feature type="domain" description="Methyltransferase" evidence="1">
    <location>
        <begin position="178"/>
        <end position="284"/>
    </location>
</feature>
<evidence type="ECO:0000313" key="3">
    <source>
        <dbReference type="EMBL" id="GHD43772.1"/>
    </source>
</evidence>
<dbReference type="Pfam" id="PF21320">
    <property type="entry name" value="WHD_Rv2258c"/>
    <property type="match status" value="1"/>
</dbReference>
<dbReference type="AlphaFoldDB" id="A0A918XP56"/>
<dbReference type="CDD" id="cd02440">
    <property type="entry name" value="AdoMet_MTases"/>
    <property type="match status" value="1"/>
</dbReference>
<organism evidence="3 4">
    <name type="scientific">Thalassobaculum fulvum</name>
    <dbReference type="NCBI Taxonomy" id="1633335"/>
    <lineage>
        <taxon>Bacteria</taxon>
        <taxon>Pseudomonadati</taxon>
        <taxon>Pseudomonadota</taxon>
        <taxon>Alphaproteobacteria</taxon>
        <taxon>Rhodospirillales</taxon>
        <taxon>Thalassobaculaceae</taxon>
        <taxon>Thalassobaculum</taxon>
    </lineage>
</organism>
<dbReference type="InterPro" id="IPR029063">
    <property type="entry name" value="SAM-dependent_MTases_sf"/>
</dbReference>
<gene>
    <name evidence="3" type="ORF">GCM10017083_10310</name>
</gene>
<dbReference type="PANTHER" id="PTHR45128">
    <property type="entry name" value="METHYLTRANSFERASE TYPE 11"/>
    <property type="match status" value="1"/>
</dbReference>
<evidence type="ECO:0000259" key="1">
    <source>
        <dbReference type="Pfam" id="PF13847"/>
    </source>
</evidence>
<dbReference type="InterPro" id="IPR048711">
    <property type="entry name" value="WHD_Rv2258c"/>
</dbReference>
<accession>A0A918XP56</accession>
<feature type="domain" description="S-adenosylmethionine-dependent methyltransferase Rv2258c-like winged HTH" evidence="2">
    <location>
        <begin position="29"/>
        <end position="103"/>
    </location>
</feature>
<dbReference type="Gene3D" id="1.10.10.10">
    <property type="entry name" value="Winged helix-like DNA-binding domain superfamily/Winged helix DNA-binding domain"/>
    <property type="match status" value="1"/>
</dbReference>
<dbReference type="InterPro" id="IPR053173">
    <property type="entry name" value="SAM-binding_MTase"/>
</dbReference>
<dbReference type="EMBL" id="BMZS01000002">
    <property type="protein sequence ID" value="GHD43772.1"/>
    <property type="molecule type" value="Genomic_DNA"/>
</dbReference>
<proteinExistence type="predicted"/>
<dbReference type="Gene3D" id="3.40.50.150">
    <property type="entry name" value="Vaccinia Virus protein VP39"/>
    <property type="match status" value="1"/>
</dbReference>
<name>A0A918XP56_9PROT</name>
<dbReference type="InterPro" id="IPR036388">
    <property type="entry name" value="WH-like_DNA-bd_sf"/>
</dbReference>